<gene>
    <name evidence="1" type="ORF">EVAR_89464_1</name>
</gene>
<dbReference type="AlphaFoldDB" id="A0A4C1ZR55"/>
<comment type="caution">
    <text evidence="1">The sequence shown here is derived from an EMBL/GenBank/DDBJ whole genome shotgun (WGS) entry which is preliminary data.</text>
</comment>
<name>A0A4C1ZR55_EUMVA</name>
<dbReference type="EMBL" id="BGZK01001978">
    <property type="protein sequence ID" value="GBP89147.1"/>
    <property type="molecule type" value="Genomic_DNA"/>
</dbReference>
<proteinExistence type="predicted"/>
<protein>
    <submittedName>
        <fullName evidence="1">Uncharacterized protein</fullName>
    </submittedName>
</protein>
<keyword evidence="2" id="KW-1185">Reference proteome</keyword>
<organism evidence="1 2">
    <name type="scientific">Eumeta variegata</name>
    <name type="common">Bagworm moth</name>
    <name type="synonym">Eumeta japonica</name>
    <dbReference type="NCBI Taxonomy" id="151549"/>
    <lineage>
        <taxon>Eukaryota</taxon>
        <taxon>Metazoa</taxon>
        <taxon>Ecdysozoa</taxon>
        <taxon>Arthropoda</taxon>
        <taxon>Hexapoda</taxon>
        <taxon>Insecta</taxon>
        <taxon>Pterygota</taxon>
        <taxon>Neoptera</taxon>
        <taxon>Endopterygota</taxon>
        <taxon>Lepidoptera</taxon>
        <taxon>Glossata</taxon>
        <taxon>Ditrysia</taxon>
        <taxon>Tineoidea</taxon>
        <taxon>Psychidae</taxon>
        <taxon>Oiketicinae</taxon>
        <taxon>Eumeta</taxon>
    </lineage>
</organism>
<sequence>MGTEIGTRIGIESEAESGLWLTASSVDIREEMNSFYDHAGGAAADYNVPWCRVEQNMYEEPGSSFRFAPLPHLGPKAERALALEGRLNPCTTMRLKRYYNRVQSRAAPPRSSTWAVDH</sequence>
<accession>A0A4C1ZR55</accession>
<evidence type="ECO:0000313" key="1">
    <source>
        <dbReference type="EMBL" id="GBP89147.1"/>
    </source>
</evidence>
<evidence type="ECO:0000313" key="2">
    <source>
        <dbReference type="Proteomes" id="UP000299102"/>
    </source>
</evidence>
<dbReference type="Proteomes" id="UP000299102">
    <property type="component" value="Unassembled WGS sequence"/>
</dbReference>
<reference evidence="1 2" key="1">
    <citation type="journal article" date="2019" name="Commun. Biol.">
        <title>The bagworm genome reveals a unique fibroin gene that provides high tensile strength.</title>
        <authorList>
            <person name="Kono N."/>
            <person name="Nakamura H."/>
            <person name="Ohtoshi R."/>
            <person name="Tomita M."/>
            <person name="Numata K."/>
            <person name="Arakawa K."/>
        </authorList>
    </citation>
    <scope>NUCLEOTIDE SEQUENCE [LARGE SCALE GENOMIC DNA]</scope>
</reference>